<evidence type="ECO:0000256" key="1">
    <source>
        <dbReference type="SAM" id="MobiDB-lite"/>
    </source>
</evidence>
<keyword evidence="4" id="KW-1185">Reference proteome</keyword>
<sequence length="365" mass="37111">MAMVDAAAGYRGKVACFELLGLVLAEISANGVAVLAGPDVDSAVTGVTAPVLPAPLGLGGGGTFLLPRHGGSRRRRGGDPRATTGGVPRVFLPRAVSRRPAVPARRRSRCLLRRFLGGARRAFLSLAAAWNGRAHPRLPKDVKTAAKVVSGGVRVVSVRVLAGGVLSVGWVGGAGVPPRRRGCSPRCCICSPCRGGMDLVVRGGRRRGGGRGGAGWLPLAGMPVLPRTAGCPACGRSPCPPCRRRAGASAPLSPAERAARAAAFCPRAAARGGVGRPRDNYVSGVNRDAPAQRLRGELADLTGVHVHSIVDVRRVGAATAVTLTATGVAAFVAALGVGAAAGVLTLLPGADPWSPAFLGPRRRSS</sequence>
<gene>
    <name evidence="3" type="ORF">BU14_0115s0005</name>
</gene>
<reference evidence="3 4" key="1">
    <citation type="submission" date="2017-03" db="EMBL/GenBank/DDBJ databases">
        <title>WGS assembly of Porphyra umbilicalis.</title>
        <authorList>
            <person name="Brawley S.H."/>
            <person name="Blouin N.A."/>
            <person name="Ficko-Blean E."/>
            <person name="Wheeler G.L."/>
            <person name="Lohr M."/>
            <person name="Goodson H.V."/>
            <person name="Jenkins J.W."/>
            <person name="Blaby-Haas C.E."/>
            <person name="Helliwell K.E."/>
            <person name="Chan C."/>
            <person name="Marriage T."/>
            <person name="Bhattacharya D."/>
            <person name="Klein A.S."/>
            <person name="Badis Y."/>
            <person name="Brodie J."/>
            <person name="Cao Y."/>
            <person name="Collen J."/>
            <person name="Dittami S.M."/>
            <person name="Gachon C.M."/>
            <person name="Green B.R."/>
            <person name="Karpowicz S."/>
            <person name="Kim J.W."/>
            <person name="Kudahl U."/>
            <person name="Lin S."/>
            <person name="Michel G."/>
            <person name="Mittag M."/>
            <person name="Olson B.J."/>
            <person name="Pangilinan J."/>
            <person name="Peng Y."/>
            <person name="Qiu H."/>
            <person name="Shu S."/>
            <person name="Singer J.T."/>
            <person name="Smith A.G."/>
            <person name="Sprecher B.N."/>
            <person name="Wagner V."/>
            <person name="Wang W."/>
            <person name="Wang Z.-Y."/>
            <person name="Yan J."/>
            <person name="Yarish C."/>
            <person name="Zoeuner-Riek S."/>
            <person name="Zhuang Y."/>
            <person name="Zou Y."/>
            <person name="Lindquist E.A."/>
            <person name="Grimwood J."/>
            <person name="Barry K."/>
            <person name="Rokhsar D.S."/>
            <person name="Schmutz J."/>
            <person name="Stiller J.W."/>
            <person name="Grossman A.R."/>
            <person name="Prochnik S.E."/>
        </authorList>
    </citation>
    <scope>NUCLEOTIDE SEQUENCE [LARGE SCALE GENOMIC DNA]</scope>
    <source>
        <strain evidence="3">4086291</strain>
    </source>
</reference>
<keyword evidence="2" id="KW-1133">Transmembrane helix</keyword>
<feature type="transmembrane region" description="Helical" evidence="2">
    <location>
        <begin position="46"/>
        <end position="66"/>
    </location>
</feature>
<feature type="transmembrane region" description="Helical" evidence="2">
    <location>
        <begin position="323"/>
        <end position="347"/>
    </location>
</feature>
<organism evidence="3 4">
    <name type="scientific">Porphyra umbilicalis</name>
    <name type="common">Purple laver</name>
    <name type="synonym">Red alga</name>
    <dbReference type="NCBI Taxonomy" id="2786"/>
    <lineage>
        <taxon>Eukaryota</taxon>
        <taxon>Rhodophyta</taxon>
        <taxon>Bangiophyceae</taxon>
        <taxon>Bangiales</taxon>
        <taxon>Bangiaceae</taxon>
        <taxon>Porphyra</taxon>
    </lineage>
</organism>
<keyword evidence="2" id="KW-0812">Transmembrane</keyword>
<name>A0A1X6PBL0_PORUM</name>
<proteinExistence type="predicted"/>
<feature type="region of interest" description="Disordered" evidence="1">
    <location>
        <begin position="67"/>
        <end position="86"/>
    </location>
</feature>
<evidence type="ECO:0000256" key="2">
    <source>
        <dbReference type="SAM" id="Phobius"/>
    </source>
</evidence>
<evidence type="ECO:0000313" key="4">
    <source>
        <dbReference type="Proteomes" id="UP000218209"/>
    </source>
</evidence>
<dbReference type="AlphaFoldDB" id="A0A1X6PBL0"/>
<dbReference type="EMBL" id="KV918817">
    <property type="protein sequence ID" value="OSX78234.1"/>
    <property type="molecule type" value="Genomic_DNA"/>
</dbReference>
<keyword evidence="2" id="KW-0472">Membrane</keyword>
<protein>
    <submittedName>
        <fullName evidence="3">Uncharacterized protein</fullName>
    </submittedName>
</protein>
<evidence type="ECO:0000313" key="3">
    <source>
        <dbReference type="EMBL" id="OSX78234.1"/>
    </source>
</evidence>
<dbReference type="Proteomes" id="UP000218209">
    <property type="component" value="Unassembled WGS sequence"/>
</dbReference>
<accession>A0A1X6PBL0</accession>